<comment type="caution">
    <text evidence="1">The sequence shown here is derived from an EMBL/GenBank/DDBJ whole genome shotgun (WGS) entry which is preliminary data.</text>
</comment>
<gene>
    <name evidence="1" type="ORF">QXL92_19390</name>
</gene>
<proteinExistence type="predicted"/>
<evidence type="ECO:0000313" key="1">
    <source>
        <dbReference type="EMBL" id="MDP7736911.1"/>
    </source>
</evidence>
<sequence>MSAIEHLLHTLRSQGRFCARSGSAMYGELFDLVAGDVETGGVFASILTGHEEAPSGQAVPLRLLGGLHRMVLDGRAAHLRRWYPSAGGSWDAQRAWPEILHVAAERPDALRAALRHPPQTNEVGRSAALIGGLLHLHSEFRLPIRLFEIGSSAGLNLRADRYHYRYAGNQWGPRDSPVVIDDAWHGQLPPGGGLQIVERHGYDIAPIDVTGPDGELTVLSYVWPDQHARLTRVRGAIAVAREVPAHLERCTAADAVAGLTLAEGALTVLWHSITWQYLSTDERAAVRSGIDRLAAQADALKPLAHLTLEPAREGPEGTLKFLVRATAWPGGEERVLAECHAHGAPVHWQ</sequence>
<evidence type="ECO:0000313" key="2">
    <source>
        <dbReference type="Proteomes" id="UP001229081"/>
    </source>
</evidence>
<reference evidence="1" key="1">
    <citation type="submission" date="2023-06" db="EMBL/GenBank/DDBJ databases">
        <title>Identification of two novel mycobacterium reveal diversities and complexities of Mycobacterium gordonae clade.</title>
        <authorList>
            <person name="Matsumoto Y."/>
            <person name="Nakamura S."/>
            <person name="Motooka D."/>
            <person name="Fukushima K."/>
        </authorList>
    </citation>
    <scope>NUCLEOTIDE SEQUENCE</scope>
    <source>
        <strain evidence="1">TY812</strain>
    </source>
</reference>
<dbReference type="EMBL" id="JAUFSA010000001">
    <property type="protein sequence ID" value="MDP7736911.1"/>
    <property type="molecule type" value="Genomic_DNA"/>
</dbReference>
<protein>
    <submittedName>
        <fullName evidence="1">DUF2332 family protein</fullName>
    </submittedName>
</protein>
<name>A0A4R5WX64_9MYCO</name>
<organism evidence="1 2">
    <name type="scientific">Mycobacterium paragordonae</name>
    <dbReference type="NCBI Taxonomy" id="1389713"/>
    <lineage>
        <taxon>Bacteria</taxon>
        <taxon>Bacillati</taxon>
        <taxon>Actinomycetota</taxon>
        <taxon>Actinomycetes</taxon>
        <taxon>Mycobacteriales</taxon>
        <taxon>Mycobacteriaceae</taxon>
        <taxon>Mycobacterium</taxon>
    </lineage>
</organism>
<dbReference type="RefSeq" id="WP_133435534.1">
    <property type="nucleotide sequence ID" value="NZ_JAUFSA010000001.1"/>
</dbReference>
<dbReference type="AlphaFoldDB" id="A0A4R5WX64"/>
<dbReference type="PIRSF" id="PIRSF012608">
    <property type="entry name" value="UCP012608"/>
    <property type="match status" value="1"/>
</dbReference>
<dbReference type="Pfam" id="PF10094">
    <property type="entry name" value="DUF2332"/>
    <property type="match status" value="1"/>
</dbReference>
<dbReference type="InterPro" id="IPR011200">
    <property type="entry name" value="UCP012608"/>
</dbReference>
<dbReference type="Proteomes" id="UP001229081">
    <property type="component" value="Unassembled WGS sequence"/>
</dbReference>
<accession>A0A4R5WX64</accession>